<dbReference type="AlphaFoldDB" id="A0ABD3MDX5"/>
<dbReference type="InterPro" id="IPR027417">
    <property type="entry name" value="P-loop_NTPase"/>
</dbReference>
<dbReference type="Pfam" id="PF13087">
    <property type="entry name" value="AAA_12"/>
    <property type="match status" value="1"/>
</dbReference>
<dbReference type="PANTHER" id="PTHR10887:SF495">
    <property type="entry name" value="HELICASE SENATAXIN ISOFORM X1-RELATED"/>
    <property type="match status" value="1"/>
</dbReference>
<reference evidence="4 5" key="1">
    <citation type="submission" date="2024-10" db="EMBL/GenBank/DDBJ databases">
        <title>Updated reference genomes for cyclostephanoid diatoms.</title>
        <authorList>
            <person name="Roberts W.R."/>
            <person name="Alverson A.J."/>
        </authorList>
    </citation>
    <scope>NUCLEOTIDE SEQUENCE [LARGE SCALE GENOMIC DNA]</scope>
    <source>
        <strain evidence="4 5">AJA232-27</strain>
    </source>
</reference>
<dbReference type="SUPFAM" id="SSF57850">
    <property type="entry name" value="RING/U-box"/>
    <property type="match status" value="1"/>
</dbReference>
<dbReference type="InterPro" id="IPR041679">
    <property type="entry name" value="DNA2/NAM7-like_C"/>
</dbReference>
<dbReference type="Pfam" id="PF13086">
    <property type="entry name" value="AAA_11"/>
    <property type="match status" value="1"/>
</dbReference>
<keyword evidence="5" id="KW-1185">Reference proteome</keyword>
<dbReference type="SUPFAM" id="SSF52540">
    <property type="entry name" value="P-loop containing nucleoside triphosphate hydrolases"/>
    <property type="match status" value="1"/>
</dbReference>
<evidence type="ECO:0000259" key="3">
    <source>
        <dbReference type="Pfam" id="PF13087"/>
    </source>
</evidence>
<evidence type="ECO:0000256" key="1">
    <source>
        <dbReference type="SAM" id="MobiDB-lite"/>
    </source>
</evidence>
<evidence type="ECO:0000313" key="4">
    <source>
        <dbReference type="EMBL" id="KAL3761807.1"/>
    </source>
</evidence>
<feature type="domain" description="DNA2/NAM7 helicase-like C-terminal" evidence="3">
    <location>
        <begin position="897"/>
        <end position="1056"/>
    </location>
</feature>
<accession>A0ABD3MDX5</accession>
<dbReference type="CDD" id="cd18808">
    <property type="entry name" value="SF1_C_Upf1"/>
    <property type="match status" value="1"/>
</dbReference>
<evidence type="ECO:0000313" key="5">
    <source>
        <dbReference type="Proteomes" id="UP001530293"/>
    </source>
</evidence>
<dbReference type="PANTHER" id="PTHR10887">
    <property type="entry name" value="DNA2/NAM7 HELICASE FAMILY"/>
    <property type="match status" value="1"/>
</dbReference>
<evidence type="ECO:0000259" key="2">
    <source>
        <dbReference type="Pfam" id="PF13086"/>
    </source>
</evidence>
<organism evidence="4 5">
    <name type="scientific">Discostella pseudostelligera</name>
    <dbReference type="NCBI Taxonomy" id="259834"/>
    <lineage>
        <taxon>Eukaryota</taxon>
        <taxon>Sar</taxon>
        <taxon>Stramenopiles</taxon>
        <taxon>Ochrophyta</taxon>
        <taxon>Bacillariophyta</taxon>
        <taxon>Coscinodiscophyceae</taxon>
        <taxon>Thalassiosirophycidae</taxon>
        <taxon>Stephanodiscales</taxon>
        <taxon>Stephanodiscaceae</taxon>
        <taxon>Discostella</taxon>
    </lineage>
</organism>
<feature type="region of interest" description="Disordered" evidence="1">
    <location>
        <begin position="855"/>
        <end position="880"/>
    </location>
</feature>
<dbReference type="InterPro" id="IPR045055">
    <property type="entry name" value="DNA2/NAM7-like"/>
</dbReference>
<name>A0ABD3MDX5_9STRA</name>
<sequence length="1082" mass="120845">MAPSVSYCTVCNDDDEDVVYNCKGKGGACSYQLCAGCVKSSFDDMSGANSSFCALCKHPSALDMISAVCGKGAIQAVEQKFRNKVEFQVKEQLLKRDASRSTAIDISEQARKLLNELSERLNLKCPRCKAVFNDYEGCNALSCGVPSCKAAFCAICLVDCGHDAHAHVLKAHGDYFDKDAFERSKSLRAKSEIDKLMASLSEESVDLQQLVRNHIDKAKLLNGGSDSSNASWKTAEFLQKAKDNLSLAVRTDRLALLSNPEEYNMRAPINRDAVSPRCVVPRNYRLRLVRLGEDLFRILLEHQNTNNRQFGLINDVEAHFKDNPKVEALVNVSQSLQCAVIAFEGRDGLFQSSRAGKIPKGQRMTDNEVCISMRKINRDGNVTDDELQYAPDLSVIGLNPNRRMLLLESHVERTPDKALMFEPLQHLIGVSTPRAVITELDDIVPESQSQLNEQQQQVADPKKLKTAMEVAGPPGTGKTKTIVELVRALLRCTTSDILVLSERNGAINAIAEKFRKESIKTKGTKAEIIDLEVWMSVLAYGSPESIGESTKLFTVKEKIECHPDMTDLKEKRDLLAATSKNLSKALRCELSNIVISFGRHFDEDYYAGVRSREILEDTTEFTSPLSIIGAVKDAALNIKSLFDDRDKINSPVEMRNKGSKYLAEKGVFDVVVRHSILLSRLISIRTEKEREDKTSEPWDAKEATKRLRFILDRLTSALDLGIFSSENATNIYNETAAAGEAITALRKRLETELPQRARLHMSTIGSSHRLLAEDKNEKGGSDHSGRDDYDNDSDDDNDVADIFGRLTLNGSDSGFPKDTICIFDESGCIPAYELLGLSRLGRTINALVLVGDKHQLPPYDPMQGNRDKKSGPTRNGQRGSKKILSLLDSSALTIGAGKVMLTTQYRVPRDIAEMLNARVYRGQYNTCLTAKVPDSGLKMINVPWSESPQRKYVNPNEIEMGINLLRQLKRDYDISSTLVITPYKNQQREFEFQINRINKREWDKIETSVLTIDQCQGQEADAVILSFVRRPTQFMTINRLNVALSRVCKKLYVLTDFKDFKQASSNNNWECSGLASDMLDFI</sequence>
<dbReference type="InterPro" id="IPR041677">
    <property type="entry name" value="DNA2/NAM7_AAA_11"/>
</dbReference>
<dbReference type="Proteomes" id="UP001530293">
    <property type="component" value="Unassembled WGS sequence"/>
</dbReference>
<dbReference type="InterPro" id="IPR047187">
    <property type="entry name" value="SF1_C_Upf1"/>
</dbReference>
<proteinExistence type="predicted"/>
<gene>
    <name evidence="4" type="ORF">ACHAWU_001323</name>
</gene>
<dbReference type="Gene3D" id="1.20.120.1750">
    <property type="match status" value="1"/>
</dbReference>
<dbReference type="Gene3D" id="3.40.50.300">
    <property type="entry name" value="P-loop containing nucleotide triphosphate hydrolases"/>
    <property type="match status" value="3"/>
</dbReference>
<feature type="compositionally biased region" description="Basic and acidic residues" evidence="1">
    <location>
        <begin position="770"/>
        <end position="788"/>
    </location>
</feature>
<protein>
    <submittedName>
        <fullName evidence="4">Uncharacterized protein</fullName>
    </submittedName>
</protein>
<feature type="region of interest" description="Disordered" evidence="1">
    <location>
        <begin position="770"/>
        <end position="794"/>
    </location>
</feature>
<dbReference type="EMBL" id="JALLBG020000147">
    <property type="protein sequence ID" value="KAL3761807.1"/>
    <property type="molecule type" value="Genomic_DNA"/>
</dbReference>
<feature type="domain" description="DNA2/NAM7 helicase helicase" evidence="2">
    <location>
        <begin position="451"/>
        <end position="587"/>
    </location>
</feature>
<comment type="caution">
    <text evidence="4">The sequence shown here is derived from an EMBL/GenBank/DDBJ whole genome shotgun (WGS) entry which is preliminary data.</text>
</comment>